<evidence type="ECO:0000313" key="1">
    <source>
        <dbReference type="EMBL" id="GMF10837.1"/>
    </source>
</evidence>
<keyword evidence="2" id="KW-1185">Reference proteome</keyword>
<dbReference type="OrthoDB" id="162139at2759"/>
<proteinExistence type="predicted"/>
<comment type="caution">
    <text evidence="1">The sequence shown here is derived from an EMBL/GenBank/DDBJ whole genome shotgun (WGS) entry which is preliminary data.</text>
</comment>
<dbReference type="Proteomes" id="UP001165083">
    <property type="component" value="Unassembled WGS sequence"/>
</dbReference>
<organism evidence="1 2">
    <name type="scientific">Phytophthora lilii</name>
    <dbReference type="NCBI Taxonomy" id="2077276"/>
    <lineage>
        <taxon>Eukaryota</taxon>
        <taxon>Sar</taxon>
        <taxon>Stramenopiles</taxon>
        <taxon>Oomycota</taxon>
        <taxon>Peronosporomycetes</taxon>
        <taxon>Peronosporales</taxon>
        <taxon>Peronosporaceae</taxon>
        <taxon>Phytophthora</taxon>
    </lineage>
</organism>
<sequence>MTKFPLEHPPFPPIHINDTDKYALTELADNLTDDMIEDYEKNFYTKRSQVDPRQWVRVKQFEDVVVYQDCLDLKERRLSRVNLLRDRDAKRTEVLKLLWAGTVLGSLDDIMYAVVNCTAEEAKVKAAYVESNTLDFALLDSIKFPTVDDPFRSVQVKWAVNGGPAIMRSVVRCRDFVYVESTGMTATSTGERIGFHLLHSITLPGAPDLQNHKLVRGDLSLFHLYRQKSDGVVEIHVRGFFDLKGDMPLGVATKLSTSGVVSAWKLGEYALMKKLHWKLAQRLPIIVPCYPSVCRVCGRGNMPRRRMCSICMNQSCARCCVPKKMFFMAARSRTVVQKALSVCKRCIQTASKANGLDVALDELSTTGRPHKSYTYPKSAAASPTTSSSSIVL</sequence>
<name>A0A9W6WN46_9STRA</name>
<dbReference type="InterPro" id="IPR052727">
    <property type="entry name" value="Rab4/Rab5_effector"/>
</dbReference>
<accession>A0A9W6WN46</accession>
<dbReference type="Gene3D" id="3.30.530.20">
    <property type="match status" value="1"/>
</dbReference>
<gene>
    <name evidence="1" type="ORF">Plil01_000160200</name>
</gene>
<dbReference type="InterPro" id="IPR023393">
    <property type="entry name" value="START-like_dom_sf"/>
</dbReference>
<dbReference type="PANTHER" id="PTHR13510:SF44">
    <property type="entry name" value="RABENOSYN-5"/>
    <property type="match status" value="1"/>
</dbReference>
<reference evidence="1" key="1">
    <citation type="submission" date="2023-04" db="EMBL/GenBank/DDBJ databases">
        <title>Phytophthora lilii NBRC 32176.</title>
        <authorList>
            <person name="Ichikawa N."/>
            <person name="Sato H."/>
            <person name="Tonouchi N."/>
        </authorList>
    </citation>
    <scope>NUCLEOTIDE SEQUENCE</scope>
    <source>
        <strain evidence="1">NBRC 32176</strain>
    </source>
</reference>
<dbReference type="PANTHER" id="PTHR13510">
    <property type="entry name" value="FYVE-FINGER-CONTAINING RAB5 EFFECTOR PROTEIN RABENOSYN-5-RELATED"/>
    <property type="match status" value="1"/>
</dbReference>
<evidence type="ECO:0000313" key="2">
    <source>
        <dbReference type="Proteomes" id="UP001165083"/>
    </source>
</evidence>
<dbReference type="AlphaFoldDB" id="A0A9W6WN46"/>
<protein>
    <submittedName>
        <fullName evidence="1">Unnamed protein product</fullName>
    </submittedName>
</protein>
<dbReference type="EMBL" id="BSXW01000055">
    <property type="protein sequence ID" value="GMF10837.1"/>
    <property type="molecule type" value="Genomic_DNA"/>
</dbReference>